<dbReference type="InterPro" id="IPR046341">
    <property type="entry name" value="SET_dom_sf"/>
</dbReference>
<dbReference type="OrthoDB" id="1028014at2759"/>
<dbReference type="SMART" id="SM00317">
    <property type="entry name" value="SET"/>
    <property type="match status" value="1"/>
</dbReference>
<protein>
    <submittedName>
        <fullName evidence="3">SET domain-containing protein</fullName>
    </submittedName>
</protein>
<keyword evidence="4" id="KW-1185">Reference proteome</keyword>
<dbReference type="PANTHER" id="PTHR47332:SF6">
    <property type="entry name" value="SET DOMAIN-CONTAINING PROTEIN"/>
    <property type="match status" value="1"/>
</dbReference>
<feature type="compositionally biased region" description="Polar residues" evidence="1">
    <location>
        <begin position="31"/>
        <end position="44"/>
    </location>
</feature>
<dbReference type="EMBL" id="ML119060">
    <property type="protein sequence ID" value="ROT35736.1"/>
    <property type="molecule type" value="Genomic_DNA"/>
</dbReference>
<dbReference type="PROSITE" id="PS50280">
    <property type="entry name" value="SET"/>
    <property type="match status" value="1"/>
</dbReference>
<dbReference type="CDD" id="cd20071">
    <property type="entry name" value="SET_SMYD"/>
    <property type="match status" value="1"/>
</dbReference>
<reference evidence="3 4" key="1">
    <citation type="journal article" date="2018" name="Mol. Ecol.">
        <title>The obligate alkalophilic soda-lake fungus Sodiomyces alkalinus has shifted to a protein diet.</title>
        <authorList>
            <person name="Grum-Grzhimaylo A.A."/>
            <person name="Falkoski D.L."/>
            <person name="van den Heuvel J."/>
            <person name="Valero-Jimenez C.A."/>
            <person name="Min B."/>
            <person name="Choi I.G."/>
            <person name="Lipzen A."/>
            <person name="Daum C.G."/>
            <person name="Aanen D.K."/>
            <person name="Tsang A."/>
            <person name="Henrissat B."/>
            <person name="Bilanenko E.N."/>
            <person name="de Vries R.P."/>
            <person name="van Kan J.A.L."/>
            <person name="Grigoriev I.V."/>
            <person name="Debets A.J.M."/>
        </authorList>
    </citation>
    <scope>NUCLEOTIDE SEQUENCE [LARGE SCALE GENOMIC DNA]</scope>
    <source>
        <strain evidence="3 4">F11</strain>
    </source>
</reference>
<dbReference type="STRING" id="1314773.A0A3N2PN16"/>
<dbReference type="AlphaFoldDB" id="A0A3N2PN16"/>
<gene>
    <name evidence="3" type="ORF">SODALDRAFT_282837</name>
</gene>
<dbReference type="Proteomes" id="UP000272025">
    <property type="component" value="Unassembled WGS sequence"/>
</dbReference>
<feature type="domain" description="SET" evidence="2">
    <location>
        <begin position="122"/>
        <end position="273"/>
    </location>
</feature>
<evidence type="ECO:0000313" key="4">
    <source>
        <dbReference type="Proteomes" id="UP000272025"/>
    </source>
</evidence>
<name>A0A3N2PN16_SODAK</name>
<feature type="region of interest" description="Disordered" evidence="1">
    <location>
        <begin position="31"/>
        <end position="60"/>
    </location>
</feature>
<evidence type="ECO:0000256" key="1">
    <source>
        <dbReference type="SAM" id="MobiDB-lite"/>
    </source>
</evidence>
<dbReference type="RefSeq" id="XP_028463542.1">
    <property type="nucleotide sequence ID" value="XM_028608363.1"/>
</dbReference>
<dbReference type="Gene3D" id="2.170.270.10">
    <property type="entry name" value="SET domain"/>
    <property type="match status" value="1"/>
</dbReference>
<dbReference type="InterPro" id="IPR001214">
    <property type="entry name" value="SET_dom"/>
</dbReference>
<dbReference type="PANTHER" id="PTHR47332">
    <property type="entry name" value="SET DOMAIN-CONTAINING PROTEIN 5"/>
    <property type="match status" value="1"/>
</dbReference>
<feature type="compositionally biased region" description="Basic and acidic residues" evidence="1">
    <location>
        <begin position="48"/>
        <end position="59"/>
    </location>
</feature>
<dbReference type="Pfam" id="PF00856">
    <property type="entry name" value="SET"/>
    <property type="match status" value="1"/>
</dbReference>
<sequence>MSDWRTSLSAPTCPSTPLLSQISCYDPWSSSRLPDVQRNQSEPISSREPPKTPPSKDEWTGGSRCAGEYCLYANRAFGGERGIVVITTAHGLEKVKAIAGRAAAKTLEDEGDSHSSLPSGPSPFYVEEVSGKGLGMLASRALRRGDVVLTRVPALLAHRNFMERTPREERERLLGLVLSLLPAATRRSFVRQAGRFGGHEVADIVTTNSFQVDLGGDGTGSSAGHHYANFPEVSRFNHDCRPNAVFFVDADLVHRTTVVRDVAPGEELTISYLDSMAPRAERQHRARVAWGFECTCAQCGLTDETAVAASDGRLAEIAELEGRLSDVKSEVTLDTVDRYVRLFAEEKLEAKLAGAYTTAALNYNLLGKSGLAVKYARLAIEAGMIEDGPAAPDVEAMRVLARDPKKHFTWRARLGK</sequence>
<evidence type="ECO:0000259" key="2">
    <source>
        <dbReference type="PROSITE" id="PS50280"/>
    </source>
</evidence>
<dbReference type="SUPFAM" id="SSF82199">
    <property type="entry name" value="SET domain"/>
    <property type="match status" value="1"/>
</dbReference>
<proteinExistence type="predicted"/>
<accession>A0A3N2PN16</accession>
<dbReference type="GeneID" id="39576841"/>
<organism evidence="3 4">
    <name type="scientific">Sodiomyces alkalinus (strain CBS 110278 / VKM F-3762 / F11)</name>
    <name type="common">Alkaliphilic filamentous fungus</name>
    <dbReference type="NCBI Taxonomy" id="1314773"/>
    <lineage>
        <taxon>Eukaryota</taxon>
        <taxon>Fungi</taxon>
        <taxon>Dikarya</taxon>
        <taxon>Ascomycota</taxon>
        <taxon>Pezizomycotina</taxon>
        <taxon>Sordariomycetes</taxon>
        <taxon>Hypocreomycetidae</taxon>
        <taxon>Glomerellales</taxon>
        <taxon>Plectosphaerellaceae</taxon>
        <taxon>Sodiomyces</taxon>
    </lineage>
</organism>
<dbReference type="InterPro" id="IPR053185">
    <property type="entry name" value="SET_domain_protein"/>
</dbReference>
<evidence type="ECO:0000313" key="3">
    <source>
        <dbReference type="EMBL" id="ROT35736.1"/>
    </source>
</evidence>